<name>A0A4Y2PWU0_ARAVE</name>
<dbReference type="EMBL" id="BGPR01012508">
    <property type="protein sequence ID" value="GBN56368.1"/>
    <property type="molecule type" value="Genomic_DNA"/>
</dbReference>
<evidence type="ECO:0000313" key="2">
    <source>
        <dbReference type="Proteomes" id="UP000499080"/>
    </source>
</evidence>
<protein>
    <submittedName>
        <fullName evidence="1">Uncharacterized protein</fullName>
    </submittedName>
</protein>
<comment type="caution">
    <text evidence="1">The sequence shown here is derived from an EMBL/GenBank/DDBJ whole genome shotgun (WGS) entry which is preliminary data.</text>
</comment>
<proteinExistence type="predicted"/>
<organism evidence="1 2">
    <name type="scientific">Araneus ventricosus</name>
    <name type="common">Orbweaver spider</name>
    <name type="synonym">Epeira ventricosa</name>
    <dbReference type="NCBI Taxonomy" id="182803"/>
    <lineage>
        <taxon>Eukaryota</taxon>
        <taxon>Metazoa</taxon>
        <taxon>Ecdysozoa</taxon>
        <taxon>Arthropoda</taxon>
        <taxon>Chelicerata</taxon>
        <taxon>Arachnida</taxon>
        <taxon>Araneae</taxon>
        <taxon>Araneomorphae</taxon>
        <taxon>Entelegynae</taxon>
        <taxon>Araneoidea</taxon>
        <taxon>Araneidae</taxon>
        <taxon>Araneus</taxon>
    </lineage>
</organism>
<dbReference type="AlphaFoldDB" id="A0A4Y2PWU0"/>
<dbReference type="Proteomes" id="UP000499080">
    <property type="component" value="Unassembled WGS sequence"/>
</dbReference>
<keyword evidence="2" id="KW-1185">Reference proteome</keyword>
<gene>
    <name evidence="1" type="ORF">AVEN_173547_1</name>
</gene>
<evidence type="ECO:0000313" key="1">
    <source>
        <dbReference type="EMBL" id="GBN56368.1"/>
    </source>
</evidence>
<reference evidence="1 2" key="1">
    <citation type="journal article" date="2019" name="Sci. Rep.">
        <title>Orb-weaving spider Araneus ventricosus genome elucidates the spidroin gene catalogue.</title>
        <authorList>
            <person name="Kono N."/>
            <person name="Nakamura H."/>
            <person name="Ohtoshi R."/>
            <person name="Moran D.A.P."/>
            <person name="Shinohara A."/>
            <person name="Yoshida Y."/>
            <person name="Fujiwara M."/>
            <person name="Mori M."/>
            <person name="Tomita M."/>
            <person name="Arakawa K."/>
        </authorList>
    </citation>
    <scope>NUCLEOTIDE SEQUENCE [LARGE SCALE GENOMIC DNA]</scope>
</reference>
<sequence>MKLIKDGWKYGTISKMNIYKVGKIVNSKRPYVQYHCAGKENSTDLLSCGMSADCLVTFVRSRISRKFPISFLTENERETIVLERNKIPKTESSNETVLLTEDDSDVLDKLLEHSNNYFKINHILSYIFRFFSNCRNKVKRSEPLTVEEIRNAENKLIQHAQNSLFDKKGLPIWYQDQILNFYRIPYLAPCLNCCVPTACLFASFVRGLRYSCRRNGRIDVVRGLVSASVVSRVVKVTVKCIKRPDGHCIRSPRASLRYYANPRRRTIHTCSNFITTKCKPRATEI</sequence>
<accession>A0A4Y2PWU0</accession>